<gene>
    <name evidence="1" type="ORF">CMC5_083490</name>
</gene>
<keyword evidence="2" id="KW-1185">Reference proteome</keyword>
<dbReference type="AlphaFoldDB" id="A0A0K1ETK1"/>
<dbReference type="KEGG" id="ccro:CMC5_083490"/>
<dbReference type="Proteomes" id="UP000067626">
    <property type="component" value="Chromosome"/>
</dbReference>
<evidence type="ECO:0000313" key="1">
    <source>
        <dbReference type="EMBL" id="AKT44109.1"/>
    </source>
</evidence>
<dbReference type="EMBL" id="CP012159">
    <property type="protein sequence ID" value="AKT44109.1"/>
    <property type="molecule type" value="Genomic_DNA"/>
</dbReference>
<accession>A0A0K1ETK1</accession>
<protein>
    <submittedName>
        <fullName evidence="1">Uncharacterized protein</fullName>
    </submittedName>
</protein>
<reference evidence="1 2" key="1">
    <citation type="submission" date="2015-07" db="EMBL/GenBank/DDBJ databases">
        <title>Genome analysis of myxobacterium Chondromyces crocatus Cm c5 reveals a high potential for natural compound synthesis and the genetic basis for the loss of fruiting body formation.</title>
        <authorList>
            <person name="Zaburannyi N."/>
            <person name="Bunk B."/>
            <person name="Maier J."/>
            <person name="Overmann J."/>
            <person name="Mueller R."/>
        </authorList>
    </citation>
    <scope>NUCLEOTIDE SEQUENCE [LARGE SCALE GENOMIC DNA]</scope>
    <source>
        <strain evidence="1 2">Cm c5</strain>
    </source>
</reference>
<proteinExistence type="predicted"/>
<evidence type="ECO:0000313" key="2">
    <source>
        <dbReference type="Proteomes" id="UP000067626"/>
    </source>
</evidence>
<sequence length="154" mass="16828">MLTTSKQIPISPCWLRHALRHIGAGLAFTLACATCIGNTEEEPPPDATPTLIEEASPAETFFIVERAGTLTLDPAWLAEAPAEERQQFEQSLLQLNEDILRGKIAPFVAGDERLKATAGTQSAWWCYCNDNCCNATRMCCQSGIGPFCWSFGTC</sequence>
<dbReference type="PROSITE" id="PS51257">
    <property type="entry name" value="PROKAR_LIPOPROTEIN"/>
    <property type="match status" value="1"/>
</dbReference>
<name>A0A0K1ETK1_CHOCO</name>
<organism evidence="1 2">
    <name type="scientific">Chondromyces crocatus</name>
    <dbReference type="NCBI Taxonomy" id="52"/>
    <lineage>
        <taxon>Bacteria</taxon>
        <taxon>Pseudomonadati</taxon>
        <taxon>Myxococcota</taxon>
        <taxon>Polyangia</taxon>
        <taxon>Polyangiales</taxon>
        <taxon>Polyangiaceae</taxon>
        <taxon>Chondromyces</taxon>
    </lineage>
</organism>